<reference evidence="9" key="1">
    <citation type="submission" date="2024-02" db="EMBL/GenBank/DDBJ databases">
        <authorList>
            <consortium name="Clinical and Environmental Microbiology Branch: Whole genome sequencing antimicrobial resistance pathogens in the healthcare setting"/>
        </authorList>
    </citation>
    <scope>NUCLEOTIDE SEQUENCE</scope>
    <source>
        <strain evidence="9">2021DK-00143</strain>
    </source>
</reference>
<keyword evidence="9" id="KW-0548">Nucleotidyltransferase</keyword>
<sequence length="194" mass="21565">MKKRQPITGVILAGGKASRMQGKDKGLQLLNGKPLWQHVAQRLAAQTDRLVISANRSLEAYAASGLAVYQDILDNFPGPLAGILSVMKQSDSEWYLFCPCDTPFIPDTLAQRLWENSGEAPAAWVHDGERDHPAVALVHRRIIPMLESYLAQGERRVMVFLRQCGGHSVDFSDLKSAFINVNTLDDLQHMQEKA</sequence>
<dbReference type="InterPro" id="IPR013482">
    <property type="entry name" value="Molybde_CF_guanTrfase"/>
</dbReference>
<evidence type="ECO:0000256" key="7">
    <source>
        <dbReference type="ARBA" id="ARBA00023150"/>
    </source>
</evidence>
<evidence type="ECO:0000256" key="1">
    <source>
        <dbReference type="ARBA" id="ARBA00022490"/>
    </source>
</evidence>
<feature type="binding site" evidence="8">
    <location>
        <position position="71"/>
    </location>
    <ligand>
        <name>GTP</name>
        <dbReference type="ChEBI" id="CHEBI:37565"/>
    </ligand>
</feature>
<evidence type="ECO:0000256" key="8">
    <source>
        <dbReference type="HAMAP-Rule" id="MF_00316"/>
    </source>
</evidence>
<dbReference type="InterPro" id="IPR025877">
    <property type="entry name" value="MobA-like_NTP_Trfase"/>
</dbReference>
<evidence type="ECO:0000256" key="3">
    <source>
        <dbReference type="ARBA" id="ARBA00022723"/>
    </source>
</evidence>
<dbReference type="AlphaFoldDB" id="A0AAI9DN69"/>
<evidence type="ECO:0000256" key="4">
    <source>
        <dbReference type="ARBA" id="ARBA00022741"/>
    </source>
</evidence>
<dbReference type="GO" id="GO:0005737">
    <property type="term" value="C:cytoplasm"/>
    <property type="evidence" value="ECO:0007669"/>
    <property type="project" value="UniProtKB-SubCell"/>
</dbReference>
<evidence type="ECO:0000313" key="9">
    <source>
        <dbReference type="EMBL" id="EML1472748.1"/>
    </source>
</evidence>
<comment type="subunit">
    <text evidence="8">Monomer.</text>
</comment>
<dbReference type="GO" id="GO:0061603">
    <property type="term" value="F:molybdenum cofactor guanylyltransferase activity"/>
    <property type="evidence" value="ECO:0007669"/>
    <property type="project" value="UniProtKB-EC"/>
</dbReference>
<evidence type="ECO:0000256" key="6">
    <source>
        <dbReference type="ARBA" id="ARBA00023134"/>
    </source>
</evidence>
<keyword evidence="4 8" id="KW-0547">Nucleotide-binding</keyword>
<accession>A0AAI9DN69</accession>
<dbReference type="NCBIfam" id="TIGR02665">
    <property type="entry name" value="molyb_mobA"/>
    <property type="match status" value="1"/>
</dbReference>
<organism evidence="9">
    <name type="scientific">Pluralibacter gergoviae</name>
    <name type="common">Enterobacter gergoviae</name>
    <dbReference type="NCBI Taxonomy" id="61647"/>
    <lineage>
        <taxon>Bacteria</taxon>
        <taxon>Pseudomonadati</taxon>
        <taxon>Pseudomonadota</taxon>
        <taxon>Gammaproteobacteria</taxon>
        <taxon>Enterobacterales</taxon>
        <taxon>Enterobacteriaceae</taxon>
        <taxon>Pluralibacter</taxon>
    </lineage>
</organism>
<dbReference type="InterPro" id="IPR029044">
    <property type="entry name" value="Nucleotide-diphossugar_trans"/>
</dbReference>
<keyword evidence="6 8" id="KW-0342">GTP-binding</keyword>
<dbReference type="RefSeq" id="WP_072051294.1">
    <property type="nucleotide sequence ID" value="NZ_CACVCI010000001.1"/>
</dbReference>
<dbReference type="Pfam" id="PF12804">
    <property type="entry name" value="NTP_transf_3"/>
    <property type="match status" value="1"/>
</dbReference>
<gene>
    <name evidence="8 9" type="primary">mobA</name>
    <name evidence="9" type="ORF">QEG54_003525</name>
</gene>
<name>A0AAI9DN69_PLUGE</name>
<comment type="catalytic activity">
    <reaction evidence="8">
        <text>Mo-molybdopterin + GTP + H(+) = Mo-molybdopterin guanine dinucleotide + diphosphate</text>
        <dbReference type="Rhea" id="RHEA:34243"/>
        <dbReference type="ChEBI" id="CHEBI:15378"/>
        <dbReference type="ChEBI" id="CHEBI:33019"/>
        <dbReference type="ChEBI" id="CHEBI:37565"/>
        <dbReference type="ChEBI" id="CHEBI:71302"/>
        <dbReference type="ChEBI" id="CHEBI:71310"/>
        <dbReference type="EC" id="2.7.7.77"/>
    </reaction>
</comment>
<dbReference type="PANTHER" id="PTHR19136">
    <property type="entry name" value="MOLYBDENUM COFACTOR GUANYLYLTRANSFERASE"/>
    <property type="match status" value="1"/>
</dbReference>
<comment type="cofactor">
    <cofactor evidence="8">
        <name>Mg(2+)</name>
        <dbReference type="ChEBI" id="CHEBI:18420"/>
    </cofactor>
</comment>
<dbReference type="EC" id="2.7.7.77" evidence="8"/>
<comment type="subcellular location">
    <subcellularLocation>
        <location evidence="8">Cytoplasm</location>
    </subcellularLocation>
</comment>
<dbReference type="GO" id="GO:0005525">
    <property type="term" value="F:GTP binding"/>
    <property type="evidence" value="ECO:0007669"/>
    <property type="project" value="UniProtKB-UniRule"/>
</dbReference>
<dbReference type="HAMAP" id="MF_00316">
    <property type="entry name" value="MobA"/>
    <property type="match status" value="1"/>
</dbReference>
<comment type="function">
    <text evidence="8">Transfers a GMP moiety from GTP to Mo-molybdopterin (Mo-MPT) cofactor (Moco or molybdenum cofactor) to form Mo-molybdopterin guanine dinucleotide (Mo-MGD) cofactor.</text>
</comment>
<keyword evidence="7 8" id="KW-0501">Molybdenum cofactor biosynthesis</keyword>
<keyword evidence="5 8" id="KW-0460">Magnesium</keyword>
<comment type="similarity">
    <text evidence="8">Belongs to the MobA family.</text>
</comment>
<feature type="binding site" evidence="8">
    <location>
        <position position="101"/>
    </location>
    <ligand>
        <name>Mg(2+)</name>
        <dbReference type="ChEBI" id="CHEBI:18420"/>
    </ligand>
</feature>
<keyword evidence="2 8" id="KW-0808">Transferase</keyword>
<dbReference type="GO" id="GO:0046872">
    <property type="term" value="F:metal ion binding"/>
    <property type="evidence" value="ECO:0007669"/>
    <property type="project" value="UniProtKB-KW"/>
</dbReference>
<dbReference type="SUPFAM" id="SSF53448">
    <property type="entry name" value="Nucleotide-diphospho-sugar transferases"/>
    <property type="match status" value="1"/>
</dbReference>
<evidence type="ECO:0000256" key="5">
    <source>
        <dbReference type="ARBA" id="ARBA00022842"/>
    </source>
</evidence>
<comment type="caution">
    <text evidence="8">Lacks conserved residue(s) required for the propagation of feature annotation.</text>
</comment>
<dbReference type="Gene3D" id="3.90.550.10">
    <property type="entry name" value="Spore Coat Polysaccharide Biosynthesis Protein SpsA, Chain A"/>
    <property type="match status" value="1"/>
</dbReference>
<comment type="domain">
    <text evidence="8">The N-terminal domain determines nucleotide recognition and specific binding, while the C-terminal domain determines the specific binding to the target protein.</text>
</comment>
<feature type="binding site" evidence="8">
    <location>
        <position position="101"/>
    </location>
    <ligand>
        <name>GTP</name>
        <dbReference type="ChEBI" id="CHEBI:37565"/>
    </ligand>
</feature>
<keyword evidence="3 8" id="KW-0479">Metal-binding</keyword>
<comment type="caution">
    <text evidence="9">The sequence shown here is derived from an EMBL/GenBank/DDBJ whole genome shotgun (WGS) entry which is preliminary data.</text>
</comment>
<dbReference type="GO" id="GO:1902758">
    <property type="term" value="P:bis(molybdopterin guanine dinucleotide)molybdenum biosynthetic process"/>
    <property type="evidence" value="ECO:0007669"/>
    <property type="project" value="TreeGrafter"/>
</dbReference>
<keyword evidence="1 8" id="KW-0963">Cytoplasm</keyword>
<feature type="binding site" evidence="8">
    <location>
        <begin position="12"/>
        <end position="14"/>
    </location>
    <ligand>
        <name>GTP</name>
        <dbReference type="ChEBI" id="CHEBI:37565"/>
    </ligand>
</feature>
<dbReference type="EMBL" id="ABLOKC030000021">
    <property type="protein sequence ID" value="EML1472748.1"/>
    <property type="molecule type" value="Genomic_DNA"/>
</dbReference>
<proteinExistence type="inferred from homology"/>
<protein>
    <recommendedName>
        <fullName evidence="8">Molybdenum cofactor guanylyltransferase</fullName>
        <shortName evidence="8">MoCo guanylyltransferase</shortName>
        <ecNumber evidence="8">2.7.7.77</ecNumber>
    </recommendedName>
    <alternativeName>
        <fullName evidence="8">GTP:molybdopterin guanylyltransferase</fullName>
    </alternativeName>
    <alternativeName>
        <fullName evidence="8">Mo-MPT guanylyltransferase</fullName>
    </alternativeName>
    <alternativeName>
        <fullName evidence="8">Molybdopterin guanylyltransferase</fullName>
    </alternativeName>
    <alternativeName>
        <fullName evidence="8">Molybdopterin-guanine dinucleotide synthase</fullName>
        <shortName evidence="8">MGD synthase</shortName>
    </alternativeName>
</protein>
<feature type="binding site" evidence="8">
    <location>
        <position position="25"/>
    </location>
    <ligand>
        <name>GTP</name>
        <dbReference type="ChEBI" id="CHEBI:37565"/>
    </ligand>
</feature>
<evidence type="ECO:0000256" key="2">
    <source>
        <dbReference type="ARBA" id="ARBA00022679"/>
    </source>
</evidence>
<dbReference type="PANTHER" id="PTHR19136:SF81">
    <property type="entry name" value="MOLYBDENUM COFACTOR GUANYLYLTRANSFERASE"/>
    <property type="match status" value="1"/>
</dbReference>
<dbReference type="CDD" id="cd02503">
    <property type="entry name" value="MobA"/>
    <property type="match status" value="1"/>
</dbReference>